<evidence type="ECO:0000256" key="2">
    <source>
        <dbReference type="ARBA" id="ARBA00022606"/>
    </source>
</evidence>
<proteinExistence type="inferred from homology"/>
<dbReference type="AlphaFoldDB" id="A0A9N9RIF2"/>
<evidence type="ECO:0000259" key="4">
    <source>
        <dbReference type="SMART" id="SM01017"/>
    </source>
</evidence>
<dbReference type="EMBL" id="OU895877">
    <property type="protein sequence ID" value="CAG9797191.1"/>
    <property type="molecule type" value="Genomic_DNA"/>
</dbReference>
<feature type="region of interest" description="Disordered" evidence="3">
    <location>
        <begin position="374"/>
        <end position="398"/>
    </location>
</feature>
<dbReference type="InterPro" id="IPR050357">
    <property type="entry name" value="Arrestin_domain-protein"/>
</dbReference>
<keyword evidence="2" id="KW-0716">Sensory transduction</keyword>
<evidence type="ECO:0000313" key="6">
    <source>
        <dbReference type="Proteomes" id="UP001153620"/>
    </source>
</evidence>
<dbReference type="Pfam" id="PF00339">
    <property type="entry name" value="Arrestin_N"/>
    <property type="match status" value="1"/>
</dbReference>
<dbReference type="InterPro" id="IPR011021">
    <property type="entry name" value="Arrestin-like_N"/>
</dbReference>
<dbReference type="GO" id="GO:0015031">
    <property type="term" value="P:protein transport"/>
    <property type="evidence" value="ECO:0007669"/>
    <property type="project" value="TreeGrafter"/>
</dbReference>
<evidence type="ECO:0000256" key="1">
    <source>
        <dbReference type="ARBA" id="ARBA00005298"/>
    </source>
</evidence>
<accession>A0A9N9RIF2</accession>
<name>A0A9N9RIF2_9DIPT</name>
<gene>
    <name evidence="5" type="ORF">CHIRRI_LOCUS191</name>
</gene>
<dbReference type="SMART" id="SM01017">
    <property type="entry name" value="Arrestin_C"/>
    <property type="match status" value="2"/>
</dbReference>
<comment type="similarity">
    <text evidence="1">Belongs to the arrestin family.</text>
</comment>
<evidence type="ECO:0000313" key="5">
    <source>
        <dbReference type="EMBL" id="CAG9797191.1"/>
    </source>
</evidence>
<dbReference type="PANTHER" id="PTHR11188">
    <property type="entry name" value="ARRESTIN DOMAIN CONTAINING PROTEIN"/>
    <property type="match status" value="1"/>
</dbReference>
<protein>
    <recommendedName>
        <fullName evidence="4">Arrestin C-terminal-like domain-containing protein</fullName>
    </recommendedName>
</protein>
<reference evidence="5" key="2">
    <citation type="submission" date="2022-10" db="EMBL/GenBank/DDBJ databases">
        <authorList>
            <consortium name="ENA_rothamsted_submissions"/>
            <consortium name="culmorum"/>
            <person name="King R."/>
        </authorList>
    </citation>
    <scope>NUCLEOTIDE SEQUENCE</scope>
</reference>
<evidence type="ECO:0000256" key="3">
    <source>
        <dbReference type="SAM" id="MobiDB-lite"/>
    </source>
</evidence>
<sequence>MTHINLILEPNSERGLIYYPGQVVKGTVELFLESTKSFRGFYVTVFGQARAHWTETRTSTTGTGKNRRTTHHTVHFEGKEIYLNSKTYLFGQNSGPSFDVQPGSHKYNFACQLPDQLPYTFDGVHGEIKYYVEAVLDIPWRFDKEVKTPITIVRHDDLNLYQELRIAQKVEEVKTFCCLFCQSEPLLIQATIPYSGFAKGQHVPIKIDYSNKSDVDVLMTRIKLKRMISYTSTTPHEKTRSDTEKMVELSTRGAKAGESLSLEQTLDIPHVMMTSNGRFCRTIRIEYYIEIEAQVDGCHSNPELRLPITIGSEPIRGDNQYAITPGANVYIQPVQPLAQYQPSAPVEEQFKNDLPPSFDEAIKMPMPDNSAMIQQSTSGNLGWNVSTPSAPIAEKNNL</sequence>
<dbReference type="InterPro" id="IPR014752">
    <property type="entry name" value="Arrestin-like_C"/>
</dbReference>
<dbReference type="OrthoDB" id="7789592at2759"/>
<feature type="compositionally biased region" description="Polar residues" evidence="3">
    <location>
        <begin position="374"/>
        <end position="389"/>
    </location>
</feature>
<dbReference type="Gene3D" id="2.60.40.640">
    <property type="match status" value="2"/>
</dbReference>
<dbReference type="Pfam" id="PF02752">
    <property type="entry name" value="Arrestin_C"/>
    <property type="match status" value="1"/>
</dbReference>
<dbReference type="GO" id="GO:0005737">
    <property type="term" value="C:cytoplasm"/>
    <property type="evidence" value="ECO:0007669"/>
    <property type="project" value="TreeGrafter"/>
</dbReference>
<dbReference type="PANTHER" id="PTHR11188:SF167">
    <property type="entry name" value="ARRESTIN C-TERMINAL-LIKE DOMAIN-CONTAINING PROTEIN-RELATED"/>
    <property type="match status" value="1"/>
</dbReference>
<reference evidence="5" key="1">
    <citation type="submission" date="2022-01" db="EMBL/GenBank/DDBJ databases">
        <authorList>
            <person name="King R."/>
        </authorList>
    </citation>
    <scope>NUCLEOTIDE SEQUENCE</scope>
</reference>
<feature type="domain" description="Arrestin C-terminal-like" evidence="4">
    <location>
        <begin position="182"/>
        <end position="315"/>
    </location>
</feature>
<feature type="domain" description="Arrestin C-terminal-like" evidence="4">
    <location>
        <begin position="2"/>
        <end position="155"/>
    </location>
</feature>
<dbReference type="Proteomes" id="UP001153620">
    <property type="component" value="Chromosome 1"/>
</dbReference>
<dbReference type="SUPFAM" id="SSF81296">
    <property type="entry name" value="E set domains"/>
    <property type="match status" value="2"/>
</dbReference>
<dbReference type="InterPro" id="IPR011022">
    <property type="entry name" value="Arrestin_C-like"/>
</dbReference>
<keyword evidence="6" id="KW-1185">Reference proteome</keyword>
<dbReference type="InterPro" id="IPR014756">
    <property type="entry name" value="Ig_E-set"/>
</dbReference>
<organism evidence="5 6">
    <name type="scientific">Chironomus riparius</name>
    <dbReference type="NCBI Taxonomy" id="315576"/>
    <lineage>
        <taxon>Eukaryota</taxon>
        <taxon>Metazoa</taxon>
        <taxon>Ecdysozoa</taxon>
        <taxon>Arthropoda</taxon>
        <taxon>Hexapoda</taxon>
        <taxon>Insecta</taxon>
        <taxon>Pterygota</taxon>
        <taxon>Neoptera</taxon>
        <taxon>Endopterygota</taxon>
        <taxon>Diptera</taxon>
        <taxon>Nematocera</taxon>
        <taxon>Chironomoidea</taxon>
        <taxon>Chironomidae</taxon>
        <taxon>Chironominae</taxon>
        <taxon>Chironomus</taxon>
    </lineage>
</organism>